<proteinExistence type="predicted"/>
<organism evidence="1">
    <name type="scientific">uncultured Caudovirales phage</name>
    <dbReference type="NCBI Taxonomy" id="2100421"/>
    <lineage>
        <taxon>Viruses</taxon>
        <taxon>Duplodnaviria</taxon>
        <taxon>Heunggongvirae</taxon>
        <taxon>Uroviricota</taxon>
        <taxon>Caudoviricetes</taxon>
        <taxon>Peduoviridae</taxon>
        <taxon>Maltschvirus</taxon>
        <taxon>Maltschvirus maltsch</taxon>
    </lineage>
</organism>
<accession>A0A6J5L1Z6</accession>
<gene>
    <name evidence="1" type="ORF">UFOVP111_24</name>
</gene>
<dbReference type="EMBL" id="LR796226">
    <property type="protein sequence ID" value="CAB4128341.1"/>
    <property type="molecule type" value="Genomic_DNA"/>
</dbReference>
<reference evidence="1" key="1">
    <citation type="submission" date="2020-04" db="EMBL/GenBank/DDBJ databases">
        <authorList>
            <person name="Chiriac C."/>
            <person name="Salcher M."/>
            <person name="Ghai R."/>
            <person name="Kavagutti S V."/>
        </authorList>
    </citation>
    <scope>NUCLEOTIDE SEQUENCE</scope>
</reference>
<evidence type="ECO:0000313" key="1">
    <source>
        <dbReference type="EMBL" id="CAB4128341.1"/>
    </source>
</evidence>
<protein>
    <submittedName>
        <fullName evidence="1">Uncharacterized protein</fullName>
    </submittedName>
</protein>
<name>A0A6J5L1Z6_9CAUD</name>
<sequence>MVGSLSSWNRIMLMSPLDEHATKYWLDVNKIVDFDKIVDTSAGLVGEDLGQRQINFARSLGPIDLFITNSPTLWAYAFNQGIASVMFGVPEYTRPEFRPDAPKRVRAWNDIEKSIEEQNALRTNDARLSRTEALNFE</sequence>